<protein>
    <recommendedName>
        <fullName evidence="1">Novel STAND NTPase 1 domain-containing protein</fullName>
    </recommendedName>
</protein>
<reference evidence="2 3" key="1">
    <citation type="submission" date="2021-06" db="EMBL/GenBank/DDBJ databases">
        <authorList>
            <person name="Pan X."/>
        </authorList>
    </citation>
    <scope>NUCLEOTIDE SEQUENCE [LARGE SCALE GENOMIC DNA]</scope>
    <source>
        <strain evidence="2 3">4503</strain>
    </source>
</reference>
<evidence type="ECO:0000313" key="2">
    <source>
        <dbReference type="EMBL" id="MBU3866505.1"/>
    </source>
</evidence>
<feature type="domain" description="Novel STAND NTPase 1" evidence="1">
    <location>
        <begin position="2"/>
        <end position="58"/>
    </location>
</feature>
<organism evidence="2 3">
    <name type="scientific">Streptomyces niphimycinicus</name>
    <dbReference type="NCBI Taxonomy" id="2842201"/>
    <lineage>
        <taxon>Bacteria</taxon>
        <taxon>Bacillati</taxon>
        <taxon>Actinomycetota</taxon>
        <taxon>Actinomycetes</taxon>
        <taxon>Kitasatosporales</taxon>
        <taxon>Streptomycetaceae</taxon>
        <taxon>Streptomyces</taxon>
    </lineage>
</organism>
<dbReference type="Proteomes" id="UP000720508">
    <property type="component" value="Unassembled WGS sequence"/>
</dbReference>
<dbReference type="Pfam" id="PF20703">
    <property type="entry name" value="nSTAND1"/>
    <property type="match status" value="1"/>
</dbReference>
<evidence type="ECO:0000313" key="3">
    <source>
        <dbReference type="Proteomes" id="UP000720508"/>
    </source>
</evidence>
<gene>
    <name evidence="2" type="ORF">KN815_21290</name>
</gene>
<proteinExistence type="predicted"/>
<comment type="caution">
    <text evidence="2">The sequence shown here is derived from an EMBL/GenBank/DDBJ whole genome shotgun (WGS) entry which is preliminary data.</text>
</comment>
<dbReference type="EMBL" id="JAHLEM010000230">
    <property type="protein sequence ID" value="MBU3866505.1"/>
    <property type="molecule type" value="Genomic_DNA"/>
</dbReference>
<keyword evidence="3" id="KW-1185">Reference proteome</keyword>
<sequence>MRARLVTFDGGTVHLAHEALIAAWPRLREWIDDARERLRLHRQLTEAARTWNDLGRESGALYRGTRLAAAEEVFLNTNTNTNTNSGSDLTPLEREFLTHSRTARRREEEAVARTARRLRQFAATLSILHVFALAAELIAWQQYRTSEQERHQALSAQRIVLSRHLAAQSAGLVDSVWLGMPTPWSPSRSVRTAIPWPVVVTTRHCAYGTR</sequence>
<name>A0ABS6CID7_9ACTN</name>
<evidence type="ECO:0000259" key="1">
    <source>
        <dbReference type="Pfam" id="PF20703"/>
    </source>
</evidence>
<accession>A0ABS6CID7</accession>
<dbReference type="InterPro" id="IPR049052">
    <property type="entry name" value="nSTAND1"/>
</dbReference>